<gene>
    <name evidence="2" type="ORF">Slati_4577500</name>
</gene>
<protein>
    <submittedName>
        <fullName evidence="2">Uncharacterized protein</fullName>
    </submittedName>
</protein>
<accession>A0AAW2SFE6</accession>
<feature type="region of interest" description="Disordered" evidence="1">
    <location>
        <begin position="19"/>
        <end position="68"/>
    </location>
</feature>
<reference evidence="2" key="1">
    <citation type="submission" date="2020-06" db="EMBL/GenBank/DDBJ databases">
        <authorList>
            <person name="Li T."/>
            <person name="Hu X."/>
            <person name="Zhang T."/>
            <person name="Song X."/>
            <person name="Zhang H."/>
            <person name="Dai N."/>
            <person name="Sheng W."/>
            <person name="Hou X."/>
            <person name="Wei L."/>
        </authorList>
    </citation>
    <scope>NUCLEOTIDE SEQUENCE</scope>
    <source>
        <strain evidence="2">KEN1</strain>
        <tissue evidence="2">Leaf</tissue>
    </source>
</reference>
<name>A0AAW2SFE6_9LAMI</name>
<organism evidence="2">
    <name type="scientific">Sesamum latifolium</name>
    <dbReference type="NCBI Taxonomy" id="2727402"/>
    <lineage>
        <taxon>Eukaryota</taxon>
        <taxon>Viridiplantae</taxon>
        <taxon>Streptophyta</taxon>
        <taxon>Embryophyta</taxon>
        <taxon>Tracheophyta</taxon>
        <taxon>Spermatophyta</taxon>
        <taxon>Magnoliopsida</taxon>
        <taxon>eudicotyledons</taxon>
        <taxon>Gunneridae</taxon>
        <taxon>Pentapetalae</taxon>
        <taxon>asterids</taxon>
        <taxon>lamiids</taxon>
        <taxon>Lamiales</taxon>
        <taxon>Pedaliaceae</taxon>
        <taxon>Sesamum</taxon>
    </lineage>
</organism>
<evidence type="ECO:0000313" key="2">
    <source>
        <dbReference type="EMBL" id="KAL0391280.1"/>
    </source>
</evidence>
<proteinExistence type="predicted"/>
<dbReference type="EMBL" id="JACGWN010000044">
    <property type="protein sequence ID" value="KAL0391280.1"/>
    <property type="molecule type" value="Genomic_DNA"/>
</dbReference>
<feature type="compositionally biased region" description="Basic residues" evidence="1">
    <location>
        <begin position="48"/>
        <end position="58"/>
    </location>
</feature>
<sequence length="68" mass="7292">MCFGSSSIPASTLVECTGQAQAQAGVAHTGQPMYHSRDQRSRKEGRGRSSRSRSKTKAHPSLQATESD</sequence>
<dbReference type="AlphaFoldDB" id="A0AAW2SFE6"/>
<evidence type="ECO:0000256" key="1">
    <source>
        <dbReference type="SAM" id="MobiDB-lite"/>
    </source>
</evidence>
<feature type="compositionally biased region" description="Basic and acidic residues" evidence="1">
    <location>
        <begin position="35"/>
        <end position="47"/>
    </location>
</feature>
<comment type="caution">
    <text evidence="2">The sequence shown here is derived from an EMBL/GenBank/DDBJ whole genome shotgun (WGS) entry which is preliminary data.</text>
</comment>
<reference evidence="2" key="2">
    <citation type="journal article" date="2024" name="Plant">
        <title>Genomic evolution and insights into agronomic trait innovations of Sesamum species.</title>
        <authorList>
            <person name="Miao H."/>
            <person name="Wang L."/>
            <person name="Qu L."/>
            <person name="Liu H."/>
            <person name="Sun Y."/>
            <person name="Le M."/>
            <person name="Wang Q."/>
            <person name="Wei S."/>
            <person name="Zheng Y."/>
            <person name="Lin W."/>
            <person name="Duan Y."/>
            <person name="Cao H."/>
            <person name="Xiong S."/>
            <person name="Wang X."/>
            <person name="Wei L."/>
            <person name="Li C."/>
            <person name="Ma Q."/>
            <person name="Ju M."/>
            <person name="Zhao R."/>
            <person name="Li G."/>
            <person name="Mu C."/>
            <person name="Tian Q."/>
            <person name="Mei H."/>
            <person name="Zhang T."/>
            <person name="Gao T."/>
            <person name="Zhang H."/>
        </authorList>
    </citation>
    <scope>NUCLEOTIDE SEQUENCE</scope>
    <source>
        <strain evidence="2">KEN1</strain>
    </source>
</reference>